<proteinExistence type="predicted"/>
<dbReference type="GO" id="GO:0016301">
    <property type="term" value="F:kinase activity"/>
    <property type="evidence" value="ECO:0007669"/>
    <property type="project" value="UniProtKB-KW"/>
</dbReference>
<keyword evidence="6" id="KW-0472">Membrane</keyword>
<keyword evidence="6" id="KW-0812">Transmembrane</keyword>
<dbReference type="RefSeq" id="WP_354662693.1">
    <property type="nucleotide sequence ID" value="NZ_JBEXAC010000002.1"/>
</dbReference>
<dbReference type="InterPro" id="IPR036890">
    <property type="entry name" value="HATPase_C_sf"/>
</dbReference>
<dbReference type="InterPro" id="IPR005467">
    <property type="entry name" value="His_kinase_dom"/>
</dbReference>
<evidence type="ECO:0000256" key="2">
    <source>
        <dbReference type="ARBA" id="ARBA00012438"/>
    </source>
</evidence>
<keyword evidence="5" id="KW-0902">Two-component regulatory system</keyword>
<keyword evidence="4 8" id="KW-0418">Kinase</keyword>
<evidence type="ECO:0000313" key="8">
    <source>
        <dbReference type="EMBL" id="MET7000133.1"/>
    </source>
</evidence>
<dbReference type="PROSITE" id="PS50109">
    <property type="entry name" value="HIS_KIN"/>
    <property type="match status" value="1"/>
</dbReference>
<evidence type="ECO:0000256" key="6">
    <source>
        <dbReference type="SAM" id="Phobius"/>
    </source>
</evidence>
<dbReference type="InterPro" id="IPR003594">
    <property type="entry name" value="HATPase_dom"/>
</dbReference>
<dbReference type="SMART" id="SM00387">
    <property type="entry name" value="HATPase_c"/>
    <property type="match status" value="1"/>
</dbReference>
<protein>
    <recommendedName>
        <fullName evidence="2">histidine kinase</fullName>
        <ecNumber evidence="2">2.7.13.3</ecNumber>
    </recommendedName>
</protein>
<accession>A0ABV2TAT9</accession>
<dbReference type="PANTHER" id="PTHR43711">
    <property type="entry name" value="TWO-COMPONENT HISTIDINE KINASE"/>
    <property type="match status" value="1"/>
</dbReference>
<keyword evidence="6" id="KW-1133">Transmembrane helix</keyword>
<dbReference type="PRINTS" id="PR00344">
    <property type="entry name" value="BCTRLSENSOR"/>
</dbReference>
<keyword evidence="3" id="KW-0808">Transferase</keyword>
<dbReference type="Pfam" id="PF02518">
    <property type="entry name" value="HATPase_c"/>
    <property type="match status" value="1"/>
</dbReference>
<dbReference type="InterPro" id="IPR036097">
    <property type="entry name" value="HisK_dim/P_sf"/>
</dbReference>
<dbReference type="InterPro" id="IPR004358">
    <property type="entry name" value="Sig_transdc_His_kin-like_C"/>
</dbReference>
<gene>
    <name evidence="8" type="ORF">ABR189_22270</name>
</gene>
<dbReference type="Gene3D" id="3.30.565.10">
    <property type="entry name" value="Histidine kinase-like ATPase, C-terminal domain"/>
    <property type="match status" value="1"/>
</dbReference>
<dbReference type="CDD" id="cd00075">
    <property type="entry name" value="HATPase"/>
    <property type="match status" value="1"/>
</dbReference>
<evidence type="ECO:0000256" key="1">
    <source>
        <dbReference type="ARBA" id="ARBA00000085"/>
    </source>
</evidence>
<feature type="domain" description="Histidine kinase" evidence="7">
    <location>
        <begin position="442"/>
        <end position="657"/>
    </location>
</feature>
<dbReference type="PANTHER" id="PTHR43711:SF1">
    <property type="entry name" value="HISTIDINE KINASE 1"/>
    <property type="match status" value="1"/>
</dbReference>
<dbReference type="Gene3D" id="1.10.287.130">
    <property type="match status" value="1"/>
</dbReference>
<dbReference type="InterPro" id="IPR011990">
    <property type="entry name" value="TPR-like_helical_dom_sf"/>
</dbReference>
<keyword evidence="9" id="KW-1185">Reference proteome</keyword>
<evidence type="ECO:0000256" key="3">
    <source>
        <dbReference type="ARBA" id="ARBA00022679"/>
    </source>
</evidence>
<reference evidence="8 9" key="1">
    <citation type="submission" date="2024-06" db="EMBL/GenBank/DDBJ databases">
        <title>Chitinophaga defluvii sp. nov., isolated from municipal sewage.</title>
        <authorList>
            <person name="Zhang L."/>
        </authorList>
    </citation>
    <scope>NUCLEOTIDE SEQUENCE [LARGE SCALE GENOMIC DNA]</scope>
    <source>
        <strain evidence="8 9">H8</strain>
    </source>
</reference>
<feature type="transmembrane region" description="Helical" evidence="6">
    <location>
        <begin position="380"/>
        <end position="402"/>
    </location>
</feature>
<dbReference type="SUPFAM" id="SSF55874">
    <property type="entry name" value="ATPase domain of HSP90 chaperone/DNA topoisomerase II/histidine kinase"/>
    <property type="match status" value="1"/>
</dbReference>
<dbReference type="Gene3D" id="1.25.40.10">
    <property type="entry name" value="Tetratricopeptide repeat domain"/>
    <property type="match status" value="1"/>
</dbReference>
<evidence type="ECO:0000256" key="4">
    <source>
        <dbReference type="ARBA" id="ARBA00022777"/>
    </source>
</evidence>
<evidence type="ECO:0000259" key="7">
    <source>
        <dbReference type="PROSITE" id="PS50109"/>
    </source>
</evidence>
<name>A0ABV2TAT9_9BACT</name>
<evidence type="ECO:0000313" key="9">
    <source>
        <dbReference type="Proteomes" id="UP001549749"/>
    </source>
</evidence>
<dbReference type="Proteomes" id="UP001549749">
    <property type="component" value="Unassembled WGS sequence"/>
</dbReference>
<dbReference type="EC" id="2.7.13.3" evidence="2"/>
<sequence>MNFLKAPAYSCCRPLFKKQQWWSFLLFICGWLLCSARLSYAQEGRVRLLQSPFGLVRDSAWVVDHLNQVAISYQLKQLDSCYRYADSALEMATRQQYTAGKAATYKILGNYYAFTSNKYLAYRFCRDARVLYEAMGDTAHLVPVVMNQAVYYEQDSAHDRAVTAFRTAMALGATLKKDSVYGQVLANYDFIYRNDSTKRDSIKWAVTKAHEIARRYDDKRLLFYLAIREADHLLPTAGMAVVSRRLDSLYQEADRLGYYYLAFRASRLMMEYKSRLKAPDSIRYYEQMVTAAGKGGYNGLIMDAADKLYHYYHERHNEAAATRYGGIMLTSLRYIENIKAQGEVDYMGYFMQDQQMRQLQADFESQRQVLEGKRIERRNMIFGIVVGAIILGGIIWGIAYVVRASRRTRRHVREQEAINKEIREKNALLKTNDDFKNMMISLIAHDFRLPLANVLDVTTLLKRRTFTLEEAAALIIKAETAASNTLVVFDNILRWIRTQLSGFVYAPEPCDPTALILAAWKGLEPLAVEKRIHLVVNIPSTLRVYGHPEMLQFVHRNLLHNALKFSPGGTDITVSAKRTDGFVTITFSDQGTGMPAEVLTRLFAFNVHGAGGVQQAKGAGLALIICKDFINKMNGNIQAGNNAGGGSSFWYTLPDLVKN</sequence>
<dbReference type="EMBL" id="JBEXAC010000002">
    <property type="protein sequence ID" value="MET7000133.1"/>
    <property type="molecule type" value="Genomic_DNA"/>
</dbReference>
<dbReference type="InterPro" id="IPR050736">
    <property type="entry name" value="Sensor_HK_Regulatory"/>
</dbReference>
<comment type="catalytic activity">
    <reaction evidence="1">
        <text>ATP + protein L-histidine = ADP + protein N-phospho-L-histidine.</text>
        <dbReference type="EC" id="2.7.13.3"/>
    </reaction>
</comment>
<dbReference type="SUPFAM" id="SSF48452">
    <property type="entry name" value="TPR-like"/>
    <property type="match status" value="1"/>
</dbReference>
<evidence type="ECO:0000256" key="5">
    <source>
        <dbReference type="ARBA" id="ARBA00023012"/>
    </source>
</evidence>
<comment type="caution">
    <text evidence="8">The sequence shown here is derived from an EMBL/GenBank/DDBJ whole genome shotgun (WGS) entry which is preliminary data.</text>
</comment>
<organism evidence="8 9">
    <name type="scientific">Chitinophaga defluvii</name>
    <dbReference type="NCBI Taxonomy" id="3163343"/>
    <lineage>
        <taxon>Bacteria</taxon>
        <taxon>Pseudomonadati</taxon>
        <taxon>Bacteroidota</taxon>
        <taxon>Chitinophagia</taxon>
        <taxon>Chitinophagales</taxon>
        <taxon>Chitinophagaceae</taxon>
        <taxon>Chitinophaga</taxon>
    </lineage>
</organism>
<dbReference type="SUPFAM" id="SSF47384">
    <property type="entry name" value="Homodimeric domain of signal transducing histidine kinase"/>
    <property type="match status" value="1"/>
</dbReference>